<dbReference type="EMBL" id="JAHRIQ010059970">
    <property type="protein sequence ID" value="MEQ2240920.1"/>
    <property type="molecule type" value="Genomic_DNA"/>
</dbReference>
<comment type="caution">
    <text evidence="1">The sequence shown here is derived from an EMBL/GenBank/DDBJ whole genome shotgun (WGS) entry which is preliminary data.</text>
</comment>
<keyword evidence="2" id="KW-1185">Reference proteome</keyword>
<accession>A0ABV0U8Q2</accession>
<name>A0ABV0U8Q2_9TELE</name>
<protein>
    <submittedName>
        <fullName evidence="1">Uncharacterized protein</fullName>
    </submittedName>
</protein>
<evidence type="ECO:0000313" key="2">
    <source>
        <dbReference type="Proteomes" id="UP001482620"/>
    </source>
</evidence>
<organism evidence="1 2">
    <name type="scientific">Ilyodon furcidens</name>
    <name type="common">goldbreast splitfin</name>
    <dbReference type="NCBI Taxonomy" id="33524"/>
    <lineage>
        <taxon>Eukaryota</taxon>
        <taxon>Metazoa</taxon>
        <taxon>Chordata</taxon>
        <taxon>Craniata</taxon>
        <taxon>Vertebrata</taxon>
        <taxon>Euteleostomi</taxon>
        <taxon>Actinopterygii</taxon>
        <taxon>Neopterygii</taxon>
        <taxon>Teleostei</taxon>
        <taxon>Neoteleostei</taxon>
        <taxon>Acanthomorphata</taxon>
        <taxon>Ovalentaria</taxon>
        <taxon>Atherinomorphae</taxon>
        <taxon>Cyprinodontiformes</taxon>
        <taxon>Goodeidae</taxon>
        <taxon>Ilyodon</taxon>
    </lineage>
</organism>
<proteinExistence type="predicted"/>
<gene>
    <name evidence="1" type="ORF">ILYODFUR_020058</name>
</gene>
<dbReference type="Proteomes" id="UP001482620">
    <property type="component" value="Unassembled WGS sequence"/>
</dbReference>
<sequence length="135" mass="15189">MCLRFDPLKCTPMSVHPYIWMSFTCAEVVAATSLICKDFIKKSCKPEQLFPNSNLDASNGVVQTIFLQPEMSHCNKLSAASVKLGHTVLKLSSSLLTHSRWRCSNLGQREAFGVRICQNAVKHFHQTPHDSLYFS</sequence>
<evidence type="ECO:0000313" key="1">
    <source>
        <dbReference type="EMBL" id="MEQ2240920.1"/>
    </source>
</evidence>
<reference evidence="1 2" key="1">
    <citation type="submission" date="2021-06" db="EMBL/GenBank/DDBJ databases">
        <authorList>
            <person name="Palmer J.M."/>
        </authorList>
    </citation>
    <scope>NUCLEOTIDE SEQUENCE [LARGE SCALE GENOMIC DNA]</scope>
    <source>
        <strain evidence="2">if_2019</strain>
        <tissue evidence="1">Muscle</tissue>
    </source>
</reference>